<proteinExistence type="inferred from homology"/>
<feature type="transmembrane region" description="Helical" evidence="12">
    <location>
        <begin position="22"/>
        <end position="42"/>
    </location>
</feature>
<dbReference type="RefSeq" id="WP_182980082.1">
    <property type="nucleotide sequence ID" value="NZ_BAABGB010000057.1"/>
</dbReference>
<dbReference type="Gene3D" id="1.10.3720.10">
    <property type="entry name" value="MetI-like"/>
    <property type="match status" value="1"/>
</dbReference>
<keyword evidence="4" id="KW-1003">Cell membrane</keyword>
<sequence>MIDWHFIAIIMPRLLRACGQTMGISLCSLSLATILGLSVALLRLSPIRVLGTAAWTYVWLVRGTPLLLQLFALYYAVPLTGLRLDPWLAGVLALGFNSAAYFSEIFRAAIQSIPPGQSEAAIAIGMGPATTLWKIVLPQALRPALPPYIGQAITLIKNSSLVSVIAVPDLMQTAQSIYSVTFKVVEVMLATGVLYLFMTTLLQIAQTWLERRLNYYTVK</sequence>
<dbReference type="Pfam" id="PF00528">
    <property type="entry name" value="BPD_transp_1"/>
    <property type="match status" value="1"/>
</dbReference>
<keyword evidence="5 12" id="KW-0812">Transmembrane</keyword>
<keyword evidence="3 12" id="KW-0813">Transport</keyword>
<keyword evidence="15" id="KW-1185">Reference proteome</keyword>
<name>A0A7W4J316_9PROT</name>
<evidence type="ECO:0000256" key="4">
    <source>
        <dbReference type="ARBA" id="ARBA00022475"/>
    </source>
</evidence>
<feature type="domain" description="ABC transmembrane type-1" evidence="13">
    <location>
        <begin position="18"/>
        <end position="206"/>
    </location>
</feature>
<accession>A0A7W4J316</accession>
<evidence type="ECO:0000256" key="1">
    <source>
        <dbReference type="ARBA" id="ARBA00004429"/>
    </source>
</evidence>
<evidence type="ECO:0000256" key="7">
    <source>
        <dbReference type="ARBA" id="ARBA00022989"/>
    </source>
</evidence>
<evidence type="ECO:0000256" key="6">
    <source>
        <dbReference type="ARBA" id="ARBA00022970"/>
    </source>
</evidence>
<feature type="transmembrane region" description="Helical" evidence="12">
    <location>
        <begin position="54"/>
        <end position="75"/>
    </location>
</feature>
<comment type="subcellular location">
    <subcellularLocation>
        <location evidence="1">Cell inner membrane</location>
        <topology evidence="1">Multi-pass membrane protein</topology>
    </subcellularLocation>
    <subcellularLocation>
        <location evidence="12">Cell membrane</location>
        <topology evidence="12">Multi-pass membrane protein</topology>
    </subcellularLocation>
</comment>
<comment type="subunit">
    <text evidence="10">The complex is composed of two ATP-binding proteins (GltL), two transmembrane proteins (GltJ and GltK) and a solute-binding protein (GltI).</text>
</comment>
<comment type="function">
    <text evidence="9">Part of the ABC transporter complex GltIJKL involved in glutamate and aspartate uptake. Probably responsible for the translocation of the substrate across the membrane.</text>
</comment>
<dbReference type="EMBL" id="JABEQE010000017">
    <property type="protein sequence ID" value="MBB2173582.1"/>
    <property type="molecule type" value="Genomic_DNA"/>
</dbReference>
<feature type="transmembrane region" description="Helical" evidence="12">
    <location>
        <begin position="187"/>
        <end position="209"/>
    </location>
</feature>
<dbReference type="CDD" id="cd06261">
    <property type="entry name" value="TM_PBP2"/>
    <property type="match status" value="1"/>
</dbReference>
<evidence type="ECO:0000256" key="8">
    <source>
        <dbReference type="ARBA" id="ARBA00023136"/>
    </source>
</evidence>
<dbReference type="InterPro" id="IPR043429">
    <property type="entry name" value="ArtM/GltK/GlnP/TcyL/YhdX-like"/>
</dbReference>
<evidence type="ECO:0000256" key="3">
    <source>
        <dbReference type="ARBA" id="ARBA00022448"/>
    </source>
</evidence>
<dbReference type="InterPro" id="IPR035906">
    <property type="entry name" value="MetI-like_sf"/>
</dbReference>
<evidence type="ECO:0000313" key="15">
    <source>
        <dbReference type="Proteomes" id="UP000577891"/>
    </source>
</evidence>
<dbReference type="PANTHER" id="PTHR30614">
    <property type="entry name" value="MEMBRANE COMPONENT OF AMINO ACID ABC TRANSPORTER"/>
    <property type="match status" value="1"/>
</dbReference>
<dbReference type="GO" id="GO:0022857">
    <property type="term" value="F:transmembrane transporter activity"/>
    <property type="evidence" value="ECO:0007669"/>
    <property type="project" value="InterPro"/>
</dbReference>
<dbReference type="PANTHER" id="PTHR30614:SF0">
    <property type="entry name" value="L-CYSTINE TRANSPORT SYSTEM PERMEASE PROTEIN TCYL"/>
    <property type="match status" value="1"/>
</dbReference>
<reference evidence="14 15" key="1">
    <citation type="submission" date="2020-04" db="EMBL/GenBank/DDBJ databases">
        <title>Description of novel Gluconacetobacter.</title>
        <authorList>
            <person name="Sombolestani A."/>
        </authorList>
    </citation>
    <scope>NUCLEOTIDE SEQUENCE [LARGE SCALE GENOMIC DNA]</scope>
    <source>
        <strain evidence="14 15">LMG 27724</strain>
    </source>
</reference>
<gene>
    <name evidence="14" type="ORF">HLH35_15905</name>
</gene>
<keyword evidence="6" id="KW-0029">Amino-acid transport</keyword>
<organism evidence="14 15">
    <name type="scientific">Gluconacetobacter asukensis</name>
    <dbReference type="NCBI Taxonomy" id="1017181"/>
    <lineage>
        <taxon>Bacteria</taxon>
        <taxon>Pseudomonadati</taxon>
        <taxon>Pseudomonadota</taxon>
        <taxon>Alphaproteobacteria</taxon>
        <taxon>Acetobacterales</taxon>
        <taxon>Acetobacteraceae</taxon>
        <taxon>Gluconacetobacter</taxon>
    </lineage>
</organism>
<dbReference type="AlphaFoldDB" id="A0A7W4J316"/>
<evidence type="ECO:0000256" key="11">
    <source>
        <dbReference type="ARBA" id="ARBA00073645"/>
    </source>
</evidence>
<dbReference type="NCBIfam" id="TIGR01726">
    <property type="entry name" value="HEQRo_perm_3TM"/>
    <property type="match status" value="1"/>
</dbReference>
<dbReference type="FunFam" id="1.10.3720.10:FF:000006">
    <property type="entry name" value="Glutamate/aspartate ABC transporter, permease protein GltK"/>
    <property type="match status" value="1"/>
</dbReference>
<dbReference type="Proteomes" id="UP000577891">
    <property type="component" value="Unassembled WGS sequence"/>
</dbReference>
<evidence type="ECO:0000256" key="5">
    <source>
        <dbReference type="ARBA" id="ARBA00022692"/>
    </source>
</evidence>
<evidence type="ECO:0000256" key="12">
    <source>
        <dbReference type="RuleBase" id="RU363032"/>
    </source>
</evidence>
<dbReference type="GO" id="GO:0006865">
    <property type="term" value="P:amino acid transport"/>
    <property type="evidence" value="ECO:0007669"/>
    <property type="project" value="UniProtKB-KW"/>
</dbReference>
<comment type="caution">
    <text evidence="14">The sequence shown here is derived from an EMBL/GenBank/DDBJ whole genome shotgun (WGS) entry which is preliminary data.</text>
</comment>
<dbReference type="PROSITE" id="PS50928">
    <property type="entry name" value="ABC_TM1"/>
    <property type="match status" value="1"/>
</dbReference>
<evidence type="ECO:0000256" key="2">
    <source>
        <dbReference type="ARBA" id="ARBA00010072"/>
    </source>
</evidence>
<comment type="similarity">
    <text evidence="2">Belongs to the binding-protein-dependent transport system permease family. HisMQ subfamily.</text>
</comment>
<dbReference type="GO" id="GO:0043190">
    <property type="term" value="C:ATP-binding cassette (ABC) transporter complex"/>
    <property type="evidence" value="ECO:0007669"/>
    <property type="project" value="InterPro"/>
</dbReference>
<keyword evidence="8 12" id="KW-0472">Membrane</keyword>
<evidence type="ECO:0000259" key="13">
    <source>
        <dbReference type="PROSITE" id="PS50928"/>
    </source>
</evidence>
<feature type="transmembrane region" description="Helical" evidence="12">
    <location>
        <begin position="87"/>
        <end position="106"/>
    </location>
</feature>
<protein>
    <recommendedName>
        <fullName evidence="11">Glutamate/aspartate import permease protein GltK</fullName>
    </recommendedName>
</protein>
<keyword evidence="7 12" id="KW-1133">Transmembrane helix</keyword>
<dbReference type="InterPro" id="IPR000515">
    <property type="entry name" value="MetI-like"/>
</dbReference>
<evidence type="ECO:0000256" key="10">
    <source>
        <dbReference type="ARBA" id="ARBA00062718"/>
    </source>
</evidence>
<dbReference type="SUPFAM" id="SSF161098">
    <property type="entry name" value="MetI-like"/>
    <property type="match status" value="1"/>
</dbReference>
<dbReference type="InterPro" id="IPR010065">
    <property type="entry name" value="AA_ABC_transptr_permease_3TM"/>
</dbReference>
<evidence type="ECO:0000313" key="14">
    <source>
        <dbReference type="EMBL" id="MBB2173582.1"/>
    </source>
</evidence>
<evidence type="ECO:0000256" key="9">
    <source>
        <dbReference type="ARBA" id="ARBA00060298"/>
    </source>
</evidence>